<dbReference type="OrthoDB" id="8565659at2"/>
<dbReference type="Gene3D" id="2.60.200.60">
    <property type="match status" value="1"/>
</dbReference>
<proteinExistence type="predicted"/>
<dbReference type="AlphaFoldDB" id="E1T7J5"/>
<organism evidence="1">
    <name type="scientific">Burkholderia sp. (strain CCGE1003)</name>
    <dbReference type="NCBI Taxonomy" id="640512"/>
    <lineage>
        <taxon>Bacteria</taxon>
        <taxon>Pseudomonadati</taxon>
        <taxon>Pseudomonadota</taxon>
        <taxon>Betaproteobacteria</taxon>
        <taxon>Burkholderiales</taxon>
        <taxon>Burkholderiaceae</taxon>
        <taxon>Burkholderia</taxon>
    </lineage>
</organism>
<dbReference type="Pfam" id="PF05488">
    <property type="entry name" value="PAAR_motif"/>
    <property type="match status" value="1"/>
</dbReference>
<name>E1T7J5_BURSG</name>
<dbReference type="EMBL" id="CP002217">
    <property type="protein sequence ID" value="ADN58708.1"/>
    <property type="molecule type" value="Genomic_DNA"/>
</dbReference>
<dbReference type="CDD" id="cd14744">
    <property type="entry name" value="PAAR_CT_2"/>
    <property type="match status" value="1"/>
</dbReference>
<gene>
    <name evidence="1" type="ordered locus">BC1003_2755</name>
</gene>
<reference evidence="1" key="1">
    <citation type="submission" date="2010-09" db="EMBL/GenBank/DDBJ databases">
        <title>Complete sequence of chromosome1 of Burkholderia sp. CCGE1003.</title>
        <authorList>
            <consortium name="US DOE Joint Genome Institute"/>
            <person name="Lucas S."/>
            <person name="Copeland A."/>
            <person name="Lapidus A."/>
            <person name="Cheng J.-F."/>
            <person name="Bruce D."/>
            <person name="Goodwin L."/>
            <person name="Pitluck S."/>
            <person name="Daligault H."/>
            <person name="Davenport K."/>
            <person name="Detter J.C."/>
            <person name="Han C."/>
            <person name="Tapia R."/>
            <person name="Land M."/>
            <person name="Hauser L."/>
            <person name="Jeffries C."/>
            <person name="Kyrpides N."/>
            <person name="Ivanova N."/>
            <person name="Ovchinnikova G."/>
            <person name="Martinez-Romero E."/>
            <person name="Rogel M.A."/>
            <person name="Auchtung J."/>
            <person name="Tiedje J.M."/>
            <person name="Woyke T."/>
        </authorList>
    </citation>
    <scope>NUCLEOTIDE SEQUENCE</scope>
    <source>
        <strain evidence="1">CCGE1003</strain>
    </source>
</reference>
<dbReference type="eggNOG" id="COG4104">
    <property type="taxonomic scope" value="Bacteria"/>
</dbReference>
<sequence length="137" mass="13825">MGRSIICVGDTTSHGGKVLEGTPTATLDGKPISGVGHMVACPQCKGTFPILPDLLGRRYPYRINERDTAVEGMRTACGATLIASQSNSTISDEGQGQAYTGAAAAAAGAQAPSPSPTLCLECLIAAAKSGATTVMRG</sequence>
<dbReference type="KEGG" id="bgf:BC1003_2755"/>
<dbReference type="HOGENOM" id="CLU_118470_1_0_4"/>
<protein>
    <submittedName>
        <fullName evidence="1">PaaR motif-containing protein</fullName>
    </submittedName>
</protein>
<accession>E1T7J5</accession>
<evidence type="ECO:0000313" key="1">
    <source>
        <dbReference type="EMBL" id="ADN58708.1"/>
    </source>
</evidence>
<dbReference type="STRING" id="640512.BC1003_2755"/>
<dbReference type="InterPro" id="IPR008727">
    <property type="entry name" value="PAAR_motif"/>
</dbReference>